<evidence type="ECO:0000313" key="4">
    <source>
        <dbReference type="EMBL" id="WHQ68775.1"/>
    </source>
</evidence>
<dbReference type="Pfam" id="PF02371">
    <property type="entry name" value="Transposase_20"/>
    <property type="match status" value="1"/>
</dbReference>
<dbReference type="EMBL" id="CP073633">
    <property type="protein sequence ID" value="WHQ68775.1"/>
    <property type="molecule type" value="Genomic_DNA"/>
</dbReference>
<evidence type="ECO:0000313" key="5">
    <source>
        <dbReference type="Proteomes" id="UP001223720"/>
    </source>
</evidence>
<dbReference type="Pfam" id="PF13384">
    <property type="entry name" value="HTH_23"/>
    <property type="match status" value="1"/>
</dbReference>
<feature type="compositionally biased region" description="Polar residues" evidence="1">
    <location>
        <begin position="139"/>
        <end position="155"/>
    </location>
</feature>
<proteinExistence type="predicted"/>
<evidence type="ECO:0000259" key="3">
    <source>
        <dbReference type="Pfam" id="PF02371"/>
    </source>
</evidence>
<dbReference type="PANTHER" id="PTHR33055:SF13">
    <property type="entry name" value="TRANSPOSASE"/>
    <property type="match status" value="1"/>
</dbReference>
<dbReference type="NCBIfam" id="NF033542">
    <property type="entry name" value="transpos_IS110"/>
    <property type="match status" value="1"/>
</dbReference>
<dbReference type="InterPro" id="IPR047650">
    <property type="entry name" value="Transpos_IS110"/>
</dbReference>
<dbReference type="Pfam" id="PF01548">
    <property type="entry name" value="DEDD_Tnp_IS110"/>
    <property type="match status" value="1"/>
</dbReference>
<dbReference type="InterPro" id="IPR002525">
    <property type="entry name" value="Transp_IS110-like_N"/>
</dbReference>
<organism evidence="4 5">
    <name type="scientific">Methylorubrum extorquens</name>
    <name type="common">Methylobacterium dichloromethanicum</name>
    <name type="synonym">Methylobacterium extorquens</name>
    <dbReference type="NCBI Taxonomy" id="408"/>
    <lineage>
        <taxon>Bacteria</taxon>
        <taxon>Pseudomonadati</taxon>
        <taxon>Pseudomonadota</taxon>
        <taxon>Alphaproteobacteria</taxon>
        <taxon>Hyphomicrobiales</taxon>
        <taxon>Methylobacteriaceae</taxon>
        <taxon>Methylorubrum</taxon>
    </lineage>
</organism>
<gene>
    <name evidence="4" type="ORF">KEC54_20800</name>
</gene>
<reference evidence="4" key="1">
    <citation type="journal article" date="2022" name="Biotechnol. Bioprocess Eng.">
        <title>Pan-genome Analysis Reveals Comparative Genomic Features of Central Metabolic Pathways in Methylorubrum extorquens.</title>
        <authorList>
            <person name="Lee G.M."/>
            <person name="Scott-Nevros Z.K."/>
            <person name="Lee S.-M."/>
            <person name="Kim D."/>
        </authorList>
    </citation>
    <scope>NUCLEOTIDE SEQUENCE</scope>
    <source>
        <strain evidence="4">ATCC 55366</strain>
    </source>
</reference>
<dbReference type="SUPFAM" id="SSF46689">
    <property type="entry name" value="Homeodomain-like"/>
    <property type="match status" value="1"/>
</dbReference>
<name>A0AAX3WBG5_METEX</name>
<feature type="region of interest" description="Disordered" evidence="1">
    <location>
        <begin position="124"/>
        <end position="157"/>
    </location>
</feature>
<feature type="domain" description="Transposase IS116/IS110/IS902 C-terminal" evidence="3">
    <location>
        <begin position="351"/>
        <end position="432"/>
    </location>
</feature>
<dbReference type="InterPro" id="IPR003346">
    <property type="entry name" value="Transposase_20"/>
</dbReference>
<dbReference type="AlphaFoldDB" id="A0AAX3WBG5"/>
<dbReference type="GO" id="GO:0006313">
    <property type="term" value="P:DNA transposition"/>
    <property type="evidence" value="ECO:0007669"/>
    <property type="project" value="InterPro"/>
</dbReference>
<dbReference type="GO" id="GO:0003677">
    <property type="term" value="F:DNA binding"/>
    <property type="evidence" value="ECO:0007669"/>
    <property type="project" value="InterPro"/>
</dbReference>
<evidence type="ECO:0000256" key="1">
    <source>
        <dbReference type="SAM" id="MobiDB-lite"/>
    </source>
</evidence>
<accession>A0AAX3WBG5</accession>
<dbReference type="PANTHER" id="PTHR33055">
    <property type="entry name" value="TRANSPOSASE FOR INSERTION SEQUENCE ELEMENT IS1111A"/>
    <property type="match status" value="1"/>
</dbReference>
<feature type="domain" description="Transposase IS110-like N-terminal" evidence="2">
    <location>
        <begin position="168"/>
        <end position="307"/>
    </location>
</feature>
<dbReference type="Proteomes" id="UP001223720">
    <property type="component" value="Chromosome"/>
</dbReference>
<sequence>MSSALSVDLRQRVVQATEAGASRHQAAERFGVSLASASRWCGQFEQERHVAPKPTGGDQRSRRIEAHAGLILSLYEAQPGIYRKSYRPPWLNAAFARPKAASCNLIPTSPGMLLGAVAGERPLASGATKPASEPGSSPAVPSNPNSRLGRSTRSPLAQGWDQMDAPVVGIDVARDRLDIHVHPSGANFAVDRTTEGVEQLCERLRPLKPKLVVLEATGGLEAMVARALTNWRLPAVIVNPAQVRAFAHALGQRAKTDRIDATAIARFAAATNPPVRARADAKTQALADLVTRRRQIVGLIASERQRASQAPSCIRDSVRRVIEALEQEQSVIDRSIDAEVDRSLEWRRKVTLLTSVPGVGPTIARTLIAELPELGSLNGKQVAALVGLAPWTRQSGQWRGRSFIAGGRAPVRTALFMGAMVASRHNAALKTFRDRLIAAGKPKLVALIATARKLITILNAILRDGTLWQPA</sequence>
<evidence type="ECO:0000259" key="2">
    <source>
        <dbReference type="Pfam" id="PF01548"/>
    </source>
</evidence>
<dbReference type="InterPro" id="IPR009057">
    <property type="entry name" value="Homeodomain-like_sf"/>
</dbReference>
<dbReference type="GO" id="GO:0004803">
    <property type="term" value="F:transposase activity"/>
    <property type="evidence" value="ECO:0007669"/>
    <property type="project" value="InterPro"/>
</dbReference>
<protein>
    <submittedName>
        <fullName evidence="4">IS110 family transposase</fullName>
    </submittedName>
</protein>